<accession>A0A0E9WHG4</accession>
<reference evidence="2" key="1">
    <citation type="submission" date="2014-11" db="EMBL/GenBank/DDBJ databases">
        <authorList>
            <person name="Amaro Gonzalez C."/>
        </authorList>
    </citation>
    <scope>NUCLEOTIDE SEQUENCE</scope>
</reference>
<proteinExistence type="predicted"/>
<keyword evidence="1" id="KW-0812">Transmembrane</keyword>
<reference evidence="2" key="2">
    <citation type="journal article" date="2015" name="Fish Shellfish Immunol.">
        <title>Early steps in the European eel (Anguilla anguilla)-Vibrio vulnificus interaction in the gills: Role of the RtxA13 toxin.</title>
        <authorList>
            <person name="Callol A."/>
            <person name="Pajuelo D."/>
            <person name="Ebbesson L."/>
            <person name="Teles M."/>
            <person name="MacKenzie S."/>
            <person name="Amaro C."/>
        </authorList>
    </citation>
    <scope>NUCLEOTIDE SEQUENCE</scope>
</reference>
<feature type="transmembrane region" description="Helical" evidence="1">
    <location>
        <begin position="41"/>
        <end position="61"/>
    </location>
</feature>
<evidence type="ECO:0000313" key="2">
    <source>
        <dbReference type="EMBL" id="JAH89829.1"/>
    </source>
</evidence>
<protein>
    <submittedName>
        <fullName evidence="2">Uncharacterized protein</fullName>
    </submittedName>
</protein>
<keyword evidence="1" id="KW-0472">Membrane</keyword>
<evidence type="ECO:0000256" key="1">
    <source>
        <dbReference type="SAM" id="Phobius"/>
    </source>
</evidence>
<dbReference type="AlphaFoldDB" id="A0A0E9WHG4"/>
<organism evidence="2">
    <name type="scientific">Anguilla anguilla</name>
    <name type="common">European freshwater eel</name>
    <name type="synonym">Muraena anguilla</name>
    <dbReference type="NCBI Taxonomy" id="7936"/>
    <lineage>
        <taxon>Eukaryota</taxon>
        <taxon>Metazoa</taxon>
        <taxon>Chordata</taxon>
        <taxon>Craniata</taxon>
        <taxon>Vertebrata</taxon>
        <taxon>Euteleostomi</taxon>
        <taxon>Actinopterygii</taxon>
        <taxon>Neopterygii</taxon>
        <taxon>Teleostei</taxon>
        <taxon>Anguilliformes</taxon>
        <taxon>Anguillidae</taxon>
        <taxon>Anguilla</taxon>
    </lineage>
</organism>
<keyword evidence="1" id="KW-1133">Transmembrane helix</keyword>
<dbReference type="EMBL" id="GBXM01018748">
    <property type="protein sequence ID" value="JAH89829.1"/>
    <property type="molecule type" value="Transcribed_RNA"/>
</dbReference>
<name>A0A0E9WHG4_ANGAN</name>
<sequence>MNSVKDYKKKKSESEFKAFLFRTFCVSDIRFIQTVLSNCTALLFIRFFFSLHFIFPVFHFLDISNKINAIIL</sequence>